<dbReference type="GO" id="GO:0005886">
    <property type="term" value="C:plasma membrane"/>
    <property type="evidence" value="ECO:0007669"/>
    <property type="project" value="UniProtKB-SubCell"/>
</dbReference>
<evidence type="ECO:0000313" key="12">
    <source>
        <dbReference type="EMBL" id="CAF4224197.1"/>
    </source>
</evidence>
<keyword evidence="14" id="KW-1185">Reference proteome</keyword>
<dbReference type="SUPFAM" id="SSF57362">
    <property type="entry name" value="BPTI-like"/>
    <property type="match status" value="1"/>
</dbReference>
<dbReference type="SMART" id="SM00131">
    <property type="entry name" value="KU"/>
    <property type="match status" value="1"/>
</dbReference>
<dbReference type="PROSITE" id="PS51013">
    <property type="entry name" value="PANNEXIN"/>
    <property type="match status" value="1"/>
</dbReference>
<dbReference type="GO" id="GO:0034220">
    <property type="term" value="P:monoatomic ion transmembrane transport"/>
    <property type="evidence" value="ECO:0007669"/>
    <property type="project" value="UniProtKB-KW"/>
</dbReference>
<evidence type="ECO:0000256" key="2">
    <source>
        <dbReference type="ARBA" id="ARBA00022448"/>
    </source>
</evidence>
<dbReference type="Proteomes" id="UP000663873">
    <property type="component" value="Unassembled WGS sequence"/>
</dbReference>
<keyword evidence="6 9" id="KW-0406">Ion transport</keyword>
<keyword evidence="5 9" id="KW-1133">Transmembrane helix</keyword>
<dbReference type="PANTHER" id="PTHR11893">
    <property type="entry name" value="INNEXIN"/>
    <property type="match status" value="1"/>
</dbReference>
<feature type="transmembrane region" description="Helical" evidence="9">
    <location>
        <begin position="356"/>
        <end position="380"/>
    </location>
</feature>
<evidence type="ECO:0000256" key="9">
    <source>
        <dbReference type="RuleBase" id="RU010713"/>
    </source>
</evidence>
<evidence type="ECO:0000256" key="5">
    <source>
        <dbReference type="ARBA" id="ARBA00022989"/>
    </source>
</evidence>
<keyword evidence="3" id="KW-1003">Cell membrane</keyword>
<evidence type="ECO:0000256" key="3">
    <source>
        <dbReference type="ARBA" id="ARBA00022475"/>
    </source>
</evidence>
<feature type="domain" description="BPTI/Kunitz inhibitor" evidence="10">
    <location>
        <begin position="552"/>
        <end position="603"/>
    </location>
</feature>
<evidence type="ECO:0000313" key="11">
    <source>
        <dbReference type="EMBL" id="CAF4103693.1"/>
    </source>
</evidence>
<proteinExistence type="inferred from homology"/>
<feature type="transmembrane region" description="Helical" evidence="9">
    <location>
        <begin position="98"/>
        <end position="116"/>
    </location>
</feature>
<sequence>MNKAPRQKRAEIQRLTSISNLRTKQLSGSVGKRGHEEPDRIEHFDLELRPSKLHDLKVGEFISGGDSMVAGFLDAIAKVRQFKFHNDDDLYDRLSRRFSVVLLMLFTVVVSTKQYVGDPIACFAPAQFTGSHVEYANYICWISNTYYVPFESTLPSRHDERPKHIAYYQWIPFILLLMSVLFYIPSVLWHALATKTGFDIANLVKTLHSMEQLNPDIRDRTLRYIAKHIDRALEIQREMGTGFFSQFKRLMRRHCPVFIIGRAQGNYLTFVYLFVKLLYIANVIGQLFLLNIFMGSNYHGYGIEVLRNLLSGRECCRSARFPRVTMCDFEIRTMADHIHKHTIQCVLPVNLFNEKIFIFIWFWLVIVSILSSYGFIMCVWQQILPFNREHFLKKYLKIMNRITRETFDRKLFNTFSSKYLRHDGVLVLRLVAMNTNDVVMGEIMVALWDAFKRAQDTDGVGLAGHCGCCPFIGGSCIHFDTVDGIDVSWHMCVPSSLKNNFSLEQCRPKPMHDKNHTRICRTRNGTFRLFPQCATKQICFLSTPSRIYVPSCNTQMAVAGPCKKAIKLFTYDAKQRQCIPFMYSGCGGTTNRFYRQDKCAELCIKRI</sequence>
<evidence type="ECO:0000259" key="10">
    <source>
        <dbReference type="PROSITE" id="PS50279"/>
    </source>
</evidence>
<comment type="function">
    <text evidence="9">Structural component of the gap junctions.</text>
</comment>
<comment type="similarity">
    <text evidence="9">Belongs to the pannexin family.</text>
</comment>
<comment type="caution">
    <text evidence="11">The sequence shown here is derived from an EMBL/GenBank/DDBJ whole genome shotgun (WGS) entry which is preliminary data.</text>
</comment>
<evidence type="ECO:0000313" key="14">
    <source>
        <dbReference type="Proteomes" id="UP000663873"/>
    </source>
</evidence>
<dbReference type="Pfam" id="PF00014">
    <property type="entry name" value="Kunitz_BPTI"/>
    <property type="match status" value="1"/>
</dbReference>
<keyword evidence="7 9" id="KW-0472">Membrane</keyword>
<feature type="transmembrane region" description="Helical" evidence="9">
    <location>
        <begin position="165"/>
        <end position="184"/>
    </location>
</feature>
<dbReference type="EMBL" id="CAJOBO010000029">
    <property type="protein sequence ID" value="CAF4103693.1"/>
    <property type="molecule type" value="Genomic_DNA"/>
</dbReference>
<dbReference type="Gene3D" id="4.10.410.10">
    <property type="entry name" value="Pancreatic trypsin inhibitor Kunitz domain"/>
    <property type="match status" value="1"/>
</dbReference>
<dbReference type="Pfam" id="PF00876">
    <property type="entry name" value="Innexin"/>
    <property type="match status" value="1"/>
</dbReference>
<dbReference type="PROSITE" id="PS00280">
    <property type="entry name" value="BPTI_KUNITZ_1"/>
    <property type="match status" value="1"/>
</dbReference>
<dbReference type="InterPro" id="IPR020901">
    <property type="entry name" value="Prtase_inh_Kunz-CS"/>
</dbReference>
<name>A0A819V640_9BILA</name>
<evidence type="ECO:0000256" key="8">
    <source>
        <dbReference type="ARBA" id="ARBA00023303"/>
    </source>
</evidence>
<dbReference type="Proteomes" id="UP000663851">
    <property type="component" value="Unassembled WGS sequence"/>
</dbReference>
<comment type="subcellular location">
    <subcellularLocation>
        <location evidence="1 9">Cell membrane</location>
        <topology evidence="1 9">Multi-pass membrane protein</topology>
    </subcellularLocation>
</comment>
<evidence type="ECO:0000256" key="7">
    <source>
        <dbReference type="ARBA" id="ARBA00023136"/>
    </source>
</evidence>
<feature type="transmembrane region" description="Helical" evidence="9">
    <location>
        <begin position="270"/>
        <end position="294"/>
    </location>
</feature>
<evidence type="ECO:0000256" key="1">
    <source>
        <dbReference type="ARBA" id="ARBA00004651"/>
    </source>
</evidence>
<reference evidence="11" key="1">
    <citation type="submission" date="2021-02" db="EMBL/GenBank/DDBJ databases">
        <authorList>
            <person name="Nowell W R."/>
        </authorList>
    </citation>
    <scope>NUCLEOTIDE SEQUENCE</scope>
</reference>
<evidence type="ECO:0000313" key="13">
    <source>
        <dbReference type="Proteomes" id="UP000663851"/>
    </source>
</evidence>
<evidence type="ECO:0000256" key="4">
    <source>
        <dbReference type="ARBA" id="ARBA00022692"/>
    </source>
</evidence>
<gene>
    <name evidence="9" type="primary">inx</name>
    <name evidence="11" type="ORF">HFQ381_LOCUS1144</name>
    <name evidence="12" type="ORF">UJA718_LOCUS7921</name>
</gene>
<evidence type="ECO:0000256" key="6">
    <source>
        <dbReference type="ARBA" id="ARBA00023065"/>
    </source>
</evidence>
<dbReference type="GO" id="GO:0004867">
    <property type="term" value="F:serine-type endopeptidase inhibitor activity"/>
    <property type="evidence" value="ECO:0007669"/>
    <property type="project" value="InterPro"/>
</dbReference>
<keyword evidence="4 9" id="KW-0812">Transmembrane</keyword>
<keyword evidence="8 9" id="KW-0407">Ion channel</keyword>
<dbReference type="InterPro" id="IPR036880">
    <property type="entry name" value="Kunitz_BPTI_sf"/>
</dbReference>
<dbReference type="GO" id="GO:0005921">
    <property type="term" value="C:gap junction"/>
    <property type="evidence" value="ECO:0007669"/>
    <property type="project" value="UniProtKB-UniRule"/>
</dbReference>
<organism evidence="11 13">
    <name type="scientific">Rotaria socialis</name>
    <dbReference type="NCBI Taxonomy" id="392032"/>
    <lineage>
        <taxon>Eukaryota</taxon>
        <taxon>Metazoa</taxon>
        <taxon>Spiralia</taxon>
        <taxon>Gnathifera</taxon>
        <taxon>Rotifera</taxon>
        <taxon>Eurotatoria</taxon>
        <taxon>Bdelloidea</taxon>
        <taxon>Philodinida</taxon>
        <taxon>Philodinidae</taxon>
        <taxon>Rotaria</taxon>
    </lineage>
</organism>
<accession>A0A819V640</accession>
<dbReference type="PROSITE" id="PS50279">
    <property type="entry name" value="BPTI_KUNITZ_2"/>
    <property type="match status" value="1"/>
</dbReference>
<dbReference type="InterPro" id="IPR002223">
    <property type="entry name" value="Kunitz_BPTI"/>
</dbReference>
<dbReference type="PRINTS" id="PR01262">
    <property type="entry name" value="INNEXIN"/>
</dbReference>
<keyword evidence="2 9" id="KW-0813">Transport</keyword>
<dbReference type="EMBL" id="CAJOBP010000818">
    <property type="protein sequence ID" value="CAF4224197.1"/>
    <property type="molecule type" value="Genomic_DNA"/>
</dbReference>
<dbReference type="InterPro" id="IPR000990">
    <property type="entry name" value="Innexin"/>
</dbReference>
<dbReference type="PANTHER" id="PTHR11893:SF36">
    <property type="entry name" value="INNEXIN-5"/>
    <property type="match status" value="1"/>
</dbReference>
<dbReference type="AlphaFoldDB" id="A0A819V640"/>
<protein>
    <recommendedName>
        <fullName evidence="9">Innexin</fullName>
    </recommendedName>
</protein>